<keyword evidence="2" id="KW-1185">Reference proteome</keyword>
<evidence type="ECO:0000313" key="1">
    <source>
        <dbReference type="EMBL" id="KAJ0404095.1"/>
    </source>
</evidence>
<dbReference type="CDD" id="cd03443">
    <property type="entry name" value="PaaI_thioesterase"/>
    <property type="match status" value="1"/>
</dbReference>
<reference evidence="1" key="1">
    <citation type="submission" date="2021-12" db="EMBL/GenBank/DDBJ databases">
        <title>Prjna785345.</title>
        <authorList>
            <person name="Rujirawat T."/>
            <person name="Krajaejun T."/>
        </authorList>
    </citation>
    <scope>NUCLEOTIDE SEQUENCE</scope>
    <source>
        <strain evidence="1">Pi057C3</strain>
    </source>
</reference>
<dbReference type="Pfam" id="PF14539">
    <property type="entry name" value="DUF4442"/>
    <property type="match status" value="1"/>
</dbReference>
<protein>
    <recommendedName>
        <fullName evidence="3">DUF4442 domain-containing protein</fullName>
    </recommendedName>
</protein>
<dbReference type="EMBL" id="JAKCXM010000069">
    <property type="protein sequence ID" value="KAJ0404095.1"/>
    <property type="molecule type" value="Genomic_DNA"/>
</dbReference>
<dbReference type="Gene3D" id="3.10.129.10">
    <property type="entry name" value="Hotdog Thioesterase"/>
    <property type="match status" value="1"/>
</dbReference>
<evidence type="ECO:0008006" key="3">
    <source>
        <dbReference type="Google" id="ProtNLM"/>
    </source>
</evidence>
<dbReference type="InterPro" id="IPR029069">
    <property type="entry name" value="HotDog_dom_sf"/>
</dbReference>
<dbReference type="InterPro" id="IPR027961">
    <property type="entry name" value="DUF4442"/>
</dbReference>
<proteinExistence type="predicted"/>
<evidence type="ECO:0000313" key="2">
    <source>
        <dbReference type="Proteomes" id="UP001209570"/>
    </source>
</evidence>
<organism evidence="1 2">
    <name type="scientific">Pythium insidiosum</name>
    <name type="common">Pythiosis disease agent</name>
    <dbReference type="NCBI Taxonomy" id="114742"/>
    <lineage>
        <taxon>Eukaryota</taxon>
        <taxon>Sar</taxon>
        <taxon>Stramenopiles</taxon>
        <taxon>Oomycota</taxon>
        <taxon>Peronosporomycetes</taxon>
        <taxon>Pythiales</taxon>
        <taxon>Pythiaceae</taxon>
        <taxon>Pythium</taxon>
    </lineage>
</organism>
<accession>A0AAD5M5Y1</accession>
<comment type="caution">
    <text evidence="1">The sequence shown here is derived from an EMBL/GenBank/DDBJ whole genome shotgun (WGS) entry which is preliminary data.</text>
</comment>
<dbReference type="AlphaFoldDB" id="A0AAD5M5Y1"/>
<dbReference type="Proteomes" id="UP001209570">
    <property type="component" value="Unassembled WGS sequence"/>
</dbReference>
<dbReference type="SUPFAM" id="SSF54637">
    <property type="entry name" value="Thioesterase/thiol ester dehydrase-isomerase"/>
    <property type="match status" value="1"/>
</dbReference>
<name>A0AAD5M5Y1_PYTIN</name>
<gene>
    <name evidence="1" type="ORF">P43SY_000879</name>
</gene>
<sequence length="167" mass="18235">MSKANRLSRLVSRVTGAGLPEPLKQSALSLMFNSQVKMAGTCGIHIHELTGDRARVALKNRWRVQNHIGGVHACGMALLAESATGMVFGMNVPDSHIPLIKSMTVRYKRVAKGDLQAVASLTPEQIKEITTSDRGEVLVDVQVTDSSGEKPIECEMIWAWVAKKKKD</sequence>